<reference evidence="1 2" key="1">
    <citation type="journal article" date="2010" name="ChemBioChem">
        <title>Cloning and characterization of the biosynthetic gene cluster of 16-membered macrolide antibiotic FD-891: involvement of a dual functional cytochrome P450 monooxygenase catalyzing epoxidation and hydroxylation.</title>
        <authorList>
            <person name="Kudo F."/>
            <person name="Motegi A."/>
            <person name="Mizoue K."/>
            <person name="Eguchi T."/>
        </authorList>
    </citation>
    <scope>NUCLEOTIDE SEQUENCE [LARGE SCALE GENOMIC DNA]</scope>
    <source>
        <strain evidence="1 2">A-8890</strain>
    </source>
</reference>
<reference evidence="1 2" key="2">
    <citation type="journal article" date="2023" name="ChemBioChem">
        <title>Acyltransferase Domain Exchange between Two Independent Type I Polyketide Synthases in the Same Producer Strain of Macrolide Antibiotics.</title>
        <authorList>
            <person name="Kudo F."/>
            <person name="Kishikawa K."/>
            <person name="Tsuboi K."/>
            <person name="Kido T."/>
            <person name="Usui T."/>
            <person name="Hashimoto J."/>
            <person name="Shin-Ya K."/>
            <person name="Miyanaga A."/>
            <person name="Eguchi T."/>
        </authorList>
    </citation>
    <scope>NUCLEOTIDE SEQUENCE [LARGE SCALE GENOMIC DNA]</scope>
    <source>
        <strain evidence="1 2">A-8890</strain>
    </source>
</reference>
<name>A0ABM8HL17_9ACTN</name>
<dbReference type="EMBL" id="AP018448">
    <property type="protein sequence ID" value="BBC33739.1"/>
    <property type="molecule type" value="Genomic_DNA"/>
</dbReference>
<accession>A0ABM8HL17</accession>
<evidence type="ECO:0000313" key="1">
    <source>
        <dbReference type="EMBL" id="BBC33739.1"/>
    </source>
</evidence>
<evidence type="ECO:0000313" key="2">
    <source>
        <dbReference type="Proteomes" id="UP001321542"/>
    </source>
</evidence>
<sequence>MTPASPTRAPRTACGLAFAVVNIAVLVLRRDRVHHAHFRTPTVLPVLGALTAVILASPPAERPTGVYVRAGVLPAIGVGLWEVNKVVLRVRGE</sequence>
<protein>
    <submittedName>
        <fullName evidence="1">Uncharacterized protein</fullName>
    </submittedName>
</protein>
<keyword evidence="2" id="KW-1185">Reference proteome</keyword>
<proteinExistence type="predicted"/>
<organism evidence="1 2">
    <name type="scientific">Streptomyces graminofaciens</name>
    <dbReference type="NCBI Taxonomy" id="68212"/>
    <lineage>
        <taxon>Bacteria</taxon>
        <taxon>Bacillati</taxon>
        <taxon>Actinomycetota</taxon>
        <taxon>Actinomycetes</taxon>
        <taxon>Kitasatosporales</taxon>
        <taxon>Streptomycetaceae</taxon>
        <taxon>Streptomyces</taxon>
    </lineage>
</organism>
<dbReference type="Proteomes" id="UP001321542">
    <property type="component" value="Chromosome"/>
</dbReference>
<gene>
    <name evidence="1" type="ORF">SGFS_050330</name>
</gene>